<reference evidence="7 8" key="1">
    <citation type="submission" date="2014-04" db="EMBL/GenBank/DDBJ databases">
        <authorList>
            <consortium name="DOE Joint Genome Institute"/>
            <person name="Kuo A."/>
            <person name="Kohler A."/>
            <person name="Jargeat P."/>
            <person name="Nagy L.G."/>
            <person name="Floudas D."/>
            <person name="Copeland A."/>
            <person name="Barry K.W."/>
            <person name="Cichocki N."/>
            <person name="Veneault-Fourrey C."/>
            <person name="LaButti K."/>
            <person name="Lindquist E.A."/>
            <person name="Lipzen A."/>
            <person name="Lundell T."/>
            <person name="Morin E."/>
            <person name="Murat C."/>
            <person name="Sun H."/>
            <person name="Tunlid A."/>
            <person name="Henrissat B."/>
            <person name="Grigoriev I.V."/>
            <person name="Hibbett D.S."/>
            <person name="Martin F."/>
            <person name="Nordberg H.P."/>
            <person name="Cantor M.N."/>
            <person name="Hua S.X."/>
        </authorList>
    </citation>
    <scope>NUCLEOTIDE SEQUENCE [LARGE SCALE GENOMIC DNA]</scope>
    <source>
        <strain evidence="7 8">Ve08.2h10</strain>
    </source>
</reference>
<evidence type="ECO:0000256" key="1">
    <source>
        <dbReference type="ARBA" id="ARBA00004141"/>
    </source>
</evidence>
<feature type="region of interest" description="Disordered" evidence="5">
    <location>
        <begin position="506"/>
        <end position="530"/>
    </location>
</feature>
<feature type="compositionally biased region" description="Low complexity" evidence="5">
    <location>
        <begin position="283"/>
        <end position="324"/>
    </location>
</feature>
<evidence type="ECO:0000256" key="2">
    <source>
        <dbReference type="ARBA" id="ARBA00022692"/>
    </source>
</evidence>
<organism evidence="7 8">
    <name type="scientific">Paxillus rubicundulus Ve08.2h10</name>
    <dbReference type="NCBI Taxonomy" id="930991"/>
    <lineage>
        <taxon>Eukaryota</taxon>
        <taxon>Fungi</taxon>
        <taxon>Dikarya</taxon>
        <taxon>Basidiomycota</taxon>
        <taxon>Agaricomycotina</taxon>
        <taxon>Agaricomycetes</taxon>
        <taxon>Agaricomycetidae</taxon>
        <taxon>Boletales</taxon>
        <taxon>Paxilineae</taxon>
        <taxon>Paxillaceae</taxon>
        <taxon>Paxillus</taxon>
    </lineage>
</organism>
<accession>A0A0D0CAX7</accession>
<evidence type="ECO:0000313" key="7">
    <source>
        <dbReference type="EMBL" id="KIK79992.1"/>
    </source>
</evidence>
<evidence type="ECO:0000256" key="6">
    <source>
        <dbReference type="SAM" id="Phobius"/>
    </source>
</evidence>
<feature type="transmembrane region" description="Helical" evidence="6">
    <location>
        <begin position="181"/>
        <end position="210"/>
    </location>
</feature>
<name>A0A0D0CAX7_9AGAM</name>
<sequence>MATFEYVDIPSDAIRLTSFSKDSLAHSIRPATKILTSLPETAPQTTTSAPSSWRVQFDGINITPPSAAGTTANSFMSPTKSALSLVPQLLLSPPLPTSASSLVTPSAQPSTTGIISTAIATPNPRAPPFTLLSTRDSLSLPIMTTNFRRFVAKVGPVFWLQDRMEEVVLWKKGWRRTTVWLAAYAFLCYFPRMVLLIPHALLLGVMAAYYPEPGAPPVPIDVGEGTVDWQANIQAIQNLMGILSDVHDAILSFLPLLVPSQTPQSHSAPTPPSSTRNPPPPSSSTRSHLKPSSASTSTSTPLTTPSPSKLSSSSSSQHTVGPSSLPQPSTPYPQQPHHPLFLLTMISFFLLLPVLMADILPLRLLFFLAGVGFVGCAHPFVRGTFTARGGVKSLSNLSVSFSVCVPSLRFARASLTSPFSLLLCKLRRKPHSLIALPLNDTLTFSLTPKRIRMALRRLVDDDTLEDGVWAACMGEVELWENERWIGGGGTGRRSSLVFGDADAQGRDECAEGESDNAAGTGIGTERGTWSKANLRVGERAGWTRGRDGWSGVGGEVSSNLTFSLSPGWTFVETEGWRPDLEASWAVGDAMQISRTEMRTGTGADEDGWTYTTDTWSNPRADAWPGEGWVTRRRRWVRRVYWRGDG</sequence>
<dbReference type="GO" id="GO:0005778">
    <property type="term" value="C:peroxisomal membrane"/>
    <property type="evidence" value="ECO:0007669"/>
    <property type="project" value="TreeGrafter"/>
</dbReference>
<dbReference type="OrthoDB" id="74314at2759"/>
<gene>
    <name evidence="7" type="ORF">PAXRUDRAFT_833805</name>
</gene>
<dbReference type="STRING" id="930991.A0A0D0CAX7"/>
<dbReference type="InterPro" id="IPR052816">
    <property type="entry name" value="Peroxisomal_Membrane_PEX28-32"/>
</dbReference>
<comment type="subcellular location">
    <subcellularLocation>
        <location evidence="1">Membrane</location>
        <topology evidence="1">Multi-pass membrane protein</topology>
    </subcellularLocation>
</comment>
<reference evidence="8" key="2">
    <citation type="submission" date="2015-01" db="EMBL/GenBank/DDBJ databases">
        <title>Evolutionary Origins and Diversification of the Mycorrhizal Mutualists.</title>
        <authorList>
            <consortium name="DOE Joint Genome Institute"/>
            <consortium name="Mycorrhizal Genomics Consortium"/>
            <person name="Kohler A."/>
            <person name="Kuo A."/>
            <person name="Nagy L.G."/>
            <person name="Floudas D."/>
            <person name="Copeland A."/>
            <person name="Barry K.W."/>
            <person name="Cichocki N."/>
            <person name="Veneault-Fourrey C."/>
            <person name="LaButti K."/>
            <person name="Lindquist E.A."/>
            <person name="Lipzen A."/>
            <person name="Lundell T."/>
            <person name="Morin E."/>
            <person name="Murat C."/>
            <person name="Riley R."/>
            <person name="Ohm R."/>
            <person name="Sun H."/>
            <person name="Tunlid A."/>
            <person name="Henrissat B."/>
            <person name="Grigoriev I.V."/>
            <person name="Hibbett D.S."/>
            <person name="Martin F."/>
        </authorList>
    </citation>
    <scope>NUCLEOTIDE SEQUENCE [LARGE SCALE GENOMIC DNA]</scope>
    <source>
        <strain evidence="8">Ve08.2h10</strain>
    </source>
</reference>
<keyword evidence="3 6" id="KW-1133">Transmembrane helix</keyword>
<feature type="region of interest" description="Disordered" evidence="5">
    <location>
        <begin position="262"/>
        <end position="332"/>
    </location>
</feature>
<proteinExistence type="predicted"/>
<dbReference type="Proteomes" id="UP000054538">
    <property type="component" value="Unassembled WGS sequence"/>
</dbReference>
<dbReference type="PANTHER" id="PTHR28304">
    <property type="entry name" value="PEROXISOMAL MEMBRANE PROTEIN PEX29"/>
    <property type="match status" value="1"/>
</dbReference>
<keyword evidence="8" id="KW-1185">Reference proteome</keyword>
<evidence type="ECO:0000256" key="3">
    <source>
        <dbReference type="ARBA" id="ARBA00022989"/>
    </source>
</evidence>
<keyword evidence="4 6" id="KW-0472">Membrane</keyword>
<feature type="transmembrane region" description="Helical" evidence="6">
    <location>
        <begin position="364"/>
        <end position="381"/>
    </location>
</feature>
<feature type="compositionally biased region" description="Pro residues" evidence="5">
    <location>
        <begin position="269"/>
        <end position="282"/>
    </location>
</feature>
<feature type="transmembrane region" description="Helical" evidence="6">
    <location>
        <begin position="340"/>
        <end position="357"/>
    </location>
</feature>
<protein>
    <recommendedName>
        <fullName evidence="9">Peroxin domain-containing protein</fullName>
    </recommendedName>
</protein>
<dbReference type="PANTHER" id="PTHR28304:SF2">
    <property type="entry name" value="PEROXISOMAL MEMBRANE PROTEIN PEX29"/>
    <property type="match status" value="1"/>
</dbReference>
<evidence type="ECO:0000256" key="5">
    <source>
        <dbReference type="SAM" id="MobiDB-lite"/>
    </source>
</evidence>
<evidence type="ECO:0008006" key="9">
    <source>
        <dbReference type="Google" id="ProtNLM"/>
    </source>
</evidence>
<keyword evidence="2 6" id="KW-0812">Transmembrane</keyword>
<dbReference type="AlphaFoldDB" id="A0A0D0CAX7"/>
<dbReference type="HOGENOM" id="CLU_029283_0_0_1"/>
<evidence type="ECO:0000256" key="4">
    <source>
        <dbReference type="ARBA" id="ARBA00023136"/>
    </source>
</evidence>
<dbReference type="EMBL" id="KN826129">
    <property type="protein sequence ID" value="KIK79992.1"/>
    <property type="molecule type" value="Genomic_DNA"/>
</dbReference>
<dbReference type="InParanoid" id="A0A0D0CAX7"/>
<dbReference type="GO" id="GO:0007031">
    <property type="term" value="P:peroxisome organization"/>
    <property type="evidence" value="ECO:0007669"/>
    <property type="project" value="TreeGrafter"/>
</dbReference>
<evidence type="ECO:0000313" key="8">
    <source>
        <dbReference type="Proteomes" id="UP000054538"/>
    </source>
</evidence>